<sequence>MSPKKVICFVAALVCFAVFAAGCAGESEPAPSEAPRPSASPERTEEPGATAAPSPTPTPYTELREGAQGETVRKLQEALMELGYLAQDKATDYYGSLTRAAVVTFQRQNGLQADGIAGEETQELLYSGNAAECEPFSLLAPTVGMSFEELVMSDDGTRDQYPEGYPEPGTYKIIVDIEHQVTMVYTKDENGEYTVPVRYMLCSTGKDDCTPKGTFKMDNYRVRFSQFARDKTYGQYWSQIRGAIYFHTILYEEFDTSTYIEEVWEKLGTADSHGCIRLTVPDAKWIWFNIAPGTECVVRDGDPDDDVTASIRERLVLAALPEERPDIEPQDIPNTDNWSIEDVAHDIPFVQGSQD</sequence>
<evidence type="ECO:0000256" key="2">
    <source>
        <dbReference type="ARBA" id="ARBA00022679"/>
    </source>
</evidence>
<dbReference type="GO" id="GO:0008360">
    <property type="term" value="P:regulation of cell shape"/>
    <property type="evidence" value="ECO:0007669"/>
    <property type="project" value="UniProtKB-UniRule"/>
</dbReference>
<comment type="pathway">
    <text evidence="1 6">Cell wall biogenesis; peptidoglycan biosynthesis.</text>
</comment>
<protein>
    <submittedName>
        <fullName evidence="10">Peptidoglycan-binding protein</fullName>
    </submittedName>
</protein>
<dbReference type="GO" id="GO:0071555">
    <property type="term" value="P:cell wall organization"/>
    <property type="evidence" value="ECO:0007669"/>
    <property type="project" value="UniProtKB-UniRule"/>
</dbReference>
<dbReference type="InterPro" id="IPR038063">
    <property type="entry name" value="Transpep_catalytic_dom"/>
</dbReference>
<dbReference type="SUPFAM" id="SSF47090">
    <property type="entry name" value="PGBD-like"/>
    <property type="match status" value="1"/>
</dbReference>
<evidence type="ECO:0000259" key="9">
    <source>
        <dbReference type="PROSITE" id="PS52029"/>
    </source>
</evidence>
<evidence type="ECO:0000256" key="5">
    <source>
        <dbReference type="ARBA" id="ARBA00023316"/>
    </source>
</evidence>
<feature type="active site" description="Proton donor/acceptor" evidence="6">
    <location>
        <position position="247"/>
    </location>
</feature>
<accession>A0AAU8A8U7</accession>
<evidence type="ECO:0000313" key="10">
    <source>
        <dbReference type="EMBL" id="XCC62268.1"/>
    </source>
</evidence>
<feature type="domain" description="L,D-TPase catalytic" evidence="9">
    <location>
        <begin position="171"/>
        <end position="299"/>
    </location>
</feature>
<evidence type="ECO:0000256" key="4">
    <source>
        <dbReference type="ARBA" id="ARBA00022984"/>
    </source>
</evidence>
<proteinExistence type="predicted"/>
<keyword evidence="3 6" id="KW-0133">Cell shape</keyword>
<dbReference type="InterPro" id="IPR050979">
    <property type="entry name" value="LD-transpeptidase"/>
</dbReference>
<keyword evidence="2" id="KW-0808">Transferase</keyword>
<dbReference type="PROSITE" id="PS52029">
    <property type="entry name" value="LD_TPASE"/>
    <property type="match status" value="1"/>
</dbReference>
<gene>
    <name evidence="10" type="ORF">PUP29_12180</name>
</gene>
<dbReference type="GO" id="GO:0018104">
    <property type="term" value="P:peptidoglycan-protein cross-linking"/>
    <property type="evidence" value="ECO:0007669"/>
    <property type="project" value="TreeGrafter"/>
</dbReference>
<evidence type="ECO:0000256" key="1">
    <source>
        <dbReference type="ARBA" id="ARBA00004752"/>
    </source>
</evidence>
<dbReference type="InterPro" id="IPR005490">
    <property type="entry name" value="LD_TPept_cat_dom"/>
</dbReference>
<dbReference type="InterPro" id="IPR002477">
    <property type="entry name" value="Peptidoglycan-bd-like"/>
</dbReference>
<evidence type="ECO:0000256" key="8">
    <source>
        <dbReference type="SAM" id="SignalP"/>
    </source>
</evidence>
<dbReference type="RefSeq" id="WP_353423460.1">
    <property type="nucleotide sequence ID" value="NZ_CP117826.1"/>
</dbReference>
<reference evidence="10" key="1">
    <citation type="submission" date="2023-02" db="EMBL/GenBank/DDBJ databases">
        <title>Gut commensal Christensenella minuta modulates host metabolism via a new class of secondary bile acids.</title>
        <authorList>
            <person name="Liu C."/>
        </authorList>
    </citation>
    <scope>NUCLEOTIDE SEQUENCE</scope>
    <source>
        <strain evidence="10">CA70</strain>
    </source>
</reference>
<evidence type="ECO:0000256" key="6">
    <source>
        <dbReference type="PROSITE-ProRule" id="PRU01373"/>
    </source>
</evidence>
<evidence type="ECO:0000256" key="3">
    <source>
        <dbReference type="ARBA" id="ARBA00022960"/>
    </source>
</evidence>
<dbReference type="Pfam" id="PF01471">
    <property type="entry name" value="PG_binding_1"/>
    <property type="match status" value="1"/>
</dbReference>
<dbReference type="CDD" id="cd16913">
    <property type="entry name" value="YkuD_like"/>
    <property type="match status" value="1"/>
</dbReference>
<dbReference type="InterPro" id="IPR036365">
    <property type="entry name" value="PGBD-like_sf"/>
</dbReference>
<keyword evidence="8" id="KW-0732">Signal</keyword>
<name>A0AAU8A8U7_9FIRM</name>
<dbReference type="Gene3D" id="1.10.101.10">
    <property type="entry name" value="PGBD-like superfamily/PGBD"/>
    <property type="match status" value="1"/>
</dbReference>
<dbReference type="GO" id="GO:0005576">
    <property type="term" value="C:extracellular region"/>
    <property type="evidence" value="ECO:0007669"/>
    <property type="project" value="TreeGrafter"/>
</dbReference>
<feature type="chain" id="PRO_5043761898" evidence="8">
    <location>
        <begin position="21"/>
        <end position="355"/>
    </location>
</feature>
<dbReference type="InterPro" id="IPR036366">
    <property type="entry name" value="PGBDSf"/>
</dbReference>
<feature type="active site" description="Nucleophile" evidence="6">
    <location>
        <position position="275"/>
    </location>
</feature>
<dbReference type="Pfam" id="PF03734">
    <property type="entry name" value="YkuD"/>
    <property type="match status" value="1"/>
</dbReference>
<dbReference type="PANTHER" id="PTHR30582:SF2">
    <property type="entry name" value="L,D-TRANSPEPTIDASE YCIB-RELATED"/>
    <property type="match status" value="1"/>
</dbReference>
<feature type="signal peptide" evidence="8">
    <location>
        <begin position="1"/>
        <end position="20"/>
    </location>
</feature>
<feature type="region of interest" description="Disordered" evidence="7">
    <location>
        <begin position="26"/>
        <end position="69"/>
    </location>
</feature>
<dbReference type="PROSITE" id="PS51257">
    <property type="entry name" value="PROKAR_LIPOPROTEIN"/>
    <property type="match status" value="1"/>
</dbReference>
<dbReference type="SUPFAM" id="SSF141523">
    <property type="entry name" value="L,D-transpeptidase catalytic domain-like"/>
    <property type="match status" value="1"/>
</dbReference>
<feature type="compositionally biased region" description="Low complexity" evidence="7">
    <location>
        <begin position="26"/>
        <end position="53"/>
    </location>
</feature>
<keyword evidence="4 6" id="KW-0573">Peptidoglycan synthesis</keyword>
<organism evidence="10">
    <name type="scientific">Christensenella massiliensis</name>
    <dbReference type="NCBI Taxonomy" id="1805714"/>
    <lineage>
        <taxon>Bacteria</taxon>
        <taxon>Bacillati</taxon>
        <taxon>Bacillota</taxon>
        <taxon>Clostridia</taxon>
        <taxon>Christensenellales</taxon>
        <taxon>Christensenellaceae</taxon>
        <taxon>Christensenella</taxon>
    </lineage>
</organism>
<evidence type="ECO:0000256" key="7">
    <source>
        <dbReference type="SAM" id="MobiDB-lite"/>
    </source>
</evidence>
<dbReference type="AlphaFoldDB" id="A0AAU8A8U7"/>
<dbReference type="Gene3D" id="2.40.440.10">
    <property type="entry name" value="L,D-transpeptidase catalytic domain-like"/>
    <property type="match status" value="1"/>
</dbReference>
<keyword evidence="5 6" id="KW-0961">Cell wall biogenesis/degradation</keyword>
<dbReference type="GO" id="GO:0016740">
    <property type="term" value="F:transferase activity"/>
    <property type="evidence" value="ECO:0007669"/>
    <property type="project" value="UniProtKB-KW"/>
</dbReference>
<dbReference type="EMBL" id="CP117826">
    <property type="protein sequence ID" value="XCC62268.1"/>
    <property type="molecule type" value="Genomic_DNA"/>
</dbReference>
<dbReference type="GO" id="GO:0071972">
    <property type="term" value="F:peptidoglycan L,D-transpeptidase activity"/>
    <property type="evidence" value="ECO:0007669"/>
    <property type="project" value="TreeGrafter"/>
</dbReference>
<dbReference type="PANTHER" id="PTHR30582">
    <property type="entry name" value="L,D-TRANSPEPTIDASE"/>
    <property type="match status" value="1"/>
</dbReference>